<name>G4RMB1_THETK</name>
<evidence type="ECO:0000256" key="3">
    <source>
        <dbReference type="ARBA" id="ARBA00022989"/>
    </source>
</evidence>
<evidence type="ECO:0000313" key="8">
    <source>
        <dbReference type="Proteomes" id="UP000002654"/>
    </source>
</evidence>
<evidence type="ECO:0000256" key="2">
    <source>
        <dbReference type="ARBA" id="ARBA00022692"/>
    </source>
</evidence>
<organism evidence="7 8">
    <name type="scientific">Thermoproteus tenax (strain ATCC 35583 / DSM 2078 / JCM 9277 / NBRC 100435 / Kra 1)</name>
    <dbReference type="NCBI Taxonomy" id="768679"/>
    <lineage>
        <taxon>Archaea</taxon>
        <taxon>Thermoproteota</taxon>
        <taxon>Thermoprotei</taxon>
        <taxon>Thermoproteales</taxon>
        <taxon>Thermoproteaceae</taxon>
        <taxon>Thermoproteus</taxon>
    </lineage>
</organism>
<dbReference type="InterPro" id="IPR005828">
    <property type="entry name" value="MFS_sugar_transport-like"/>
</dbReference>
<dbReference type="PANTHER" id="PTHR24064">
    <property type="entry name" value="SOLUTE CARRIER FAMILY 22 MEMBER"/>
    <property type="match status" value="1"/>
</dbReference>
<dbReference type="PATRIC" id="fig|768679.9.peg.70"/>
<dbReference type="PaxDb" id="768679-TTX_0067"/>
<dbReference type="Gene3D" id="1.20.1250.20">
    <property type="entry name" value="MFS general substrate transporter like domains"/>
    <property type="match status" value="1"/>
</dbReference>
<dbReference type="EMBL" id="FN869859">
    <property type="protein sequence ID" value="CCC80742.1"/>
    <property type="molecule type" value="Genomic_DNA"/>
</dbReference>
<feature type="transmembrane region" description="Helical" evidence="5">
    <location>
        <begin position="26"/>
        <end position="49"/>
    </location>
</feature>
<dbReference type="AlphaFoldDB" id="G4RMB1"/>
<evidence type="ECO:0000259" key="6">
    <source>
        <dbReference type="PROSITE" id="PS50850"/>
    </source>
</evidence>
<dbReference type="GO" id="GO:0022857">
    <property type="term" value="F:transmembrane transporter activity"/>
    <property type="evidence" value="ECO:0007669"/>
    <property type="project" value="InterPro"/>
</dbReference>
<feature type="transmembrane region" description="Helical" evidence="5">
    <location>
        <begin position="269"/>
        <end position="291"/>
    </location>
</feature>
<keyword evidence="2 5" id="KW-0812">Transmembrane</keyword>
<dbReference type="OrthoDB" id="117970at2157"/>
<feature type="domain" description="Major facilitator superfamily (MFS) profile" evidence="6">
    <location>
        <begin position="26"/>
        <end position="454"/>
    </location>
</feature>
<feature type="transmembrane region" description="Helical" evidence="5">
    <location>
        <begin position="297"/>
        <end position="322"/>
    </location>
</feature>
<keyword evidence="4 5" id="KW-0472">Membrane</keyword>
<dbReference type="PROSITE" id="PS00217">
    <property type="entry name" value="SUGAR_TRANSPORT_2"/>
    <property type="match status" value="1"/>
</dbReference>
<evidence type="ECO:0000256" key="1">
    <source>
        <dbReference type="ARBA" id="ARBA00004141"/>
    </source>
</evidence>
<keyword evidence="8" id="KW-1185">Reference proteome</keyword>
<accession>G4RMB1</accession>
<dbReference type="KEGG" id="ttn:TTX_0067"/>
<protein>
    <submittedName>
        <fullName evidence="7">Permease of the major facilitator superfamily</fullName>
    </submittedName>
</protein>
<feature type="transmembrane region" description="Helical" evidence="5">
    <location>
        <begin position="334"/>
        <end position="352"/>
    </location>
</feature>
<feature type="transmembrane region" description="Helical" evidence="5">
    <location>
        <begin position="358"/>
        <end position="378"/>
    </location>
</feature>
<dbReference type="PROSITE" id="PS00216">
    <property type="entry name" value="SUGAR_TRANSPORT_1"/>
    <property type="match status" value="1"/>
</dbReference>
<dbReference type="GeneID" id="11263074"/>
<dbReference type="RefSeq" id="WP_014126000.1">
    <property type="nucleotide sequence ID" value="NC_016070.1"/>
</dbReference>
<dbReference type="CDD" id="cd17364">
    <property type="entry name" value="MFS_PhT"/>
    <property type="match status" value="1"/>
</dbReference>
<dbReference type="STRING" id="768679.TTX_0067"/>
<dbReference type="InterPro" id="IPR036259">
    <property type="entry name" value="MFS_trans_sf"/>
</dbReference>
<dbReference type="Pfam" id="PF00083">
    <property type="entry name" value="Sugar_tr"/>
    <property type="match status" value="1"/>
</dbReference>
<dbReference type="GO" id="GO:0016020">
    <property type="term" value="C:membrane"/>
    <property type="evidence" value="ECO:0007669"/>
    <property type="project" value="UniProtKB-SubCell"/>
</dbReference>
<keyword evidence="3 5" id="KW-1133">Transmembrane helix</keyword>
<evidence type="ECO:0000313" key="7">
    <source>
        <dbReference type="EMBL" id="CCC80742.1"/>
    </source>
</evidence>
<feature type="transmembrane region" description="Helical" evidence="5">
    <location>
        <begin position="399"/>
        <end position="419"/>
    </location>
</feature>
<feature type="transmembrane region" description="Helical" evidence="5">
    <location>
        <begin position="431"/>
        <end position="451"/>
    </location>
</feature>
<dbReference type="PROSITE" id="PS50850">
    <property type="entry name" value="MFS"/>
    <property type="match status" value="1"/>
</dbReference>
<gene>
    <name evidence="7" type="primary">proP</name>
    <name evidence="7" type="ordered locus">TTX_0067</name>
</gene>
<reference evidence="7 8" key="1">
    <citation type="journal article" date="2011" name="PLoS ONE">
        <title>The complete genome sequence of Thermoproteus tenax: a physiologically versatile member of the Crenarchaeota.</title>
        <authorList>
            <person name="Siebers B."/>
            <person name="Zaparty M."/>
            <person name="Raddatz G."/>
            <person name="Tjaden B."/>
            <person name="Albers S.V."/>
            <person name="Bell S.D."/>
            <person name="Blombach F."/>
            <person name="Kletzin A."/>
            <person name="Kyrpides N."/>
            <person name="Lanz C."/>
            <person name="Plagens A."/>
            <person name="Rampp M."/>
            <person name="Rosinus A."/>
            <person name="von Jan M."/>
            <person name="Makarova K.S."/>
            <person name="Klenk H.P."/>
            <person name="Schuster S.C."/>
            <person name="Hensel R."/>
        </authorList>
    </citation>
    <scope>NUCLEOTIDE SEQUENCE [LARGE SCALE GENOMIC DNA]</scope>
    <source>
        <strain evidence="8">ATCC 35583 / DSM 2078 / JCM 9277 / NBRC 100435 / Kra 1</strain>
    </source>
</reference>
<proteinExistence type="predicted"/>
<dbReference type="HOGENOM" id="CLU_001265_46_14_2"/>
<dbReference type="eggNOG" id="arCOG02682">
    <property type="taxonomic scope" value="Archaea"/>
</dbReference>
<dbReference type="SUPFAM" id="SSF103473">
    <property type="entry name" value="MFS general substrate transporter"/>
    <property type="match status" value="1"/>
</dbReference>
<feature type="transmembrane region" description="Helical" evidence="5">
    <location>
        <begin position="100"/>
        <end position="119"/>
    </location>
</feature>
<feature type="transmembrane region" description="Helical" evidence="5">
    <location>
        <begin position="69"/>
        <end position="93"/>
    </location>
</feature>
<dbReference type="InterPro" id="IPR005829">
    <property type="entry name" value="Sugar_transporter_CS"/>
</dbReference>
<sequence length="479" mass="51843">MREERRPLAPFESLDKLKLTWAHIKIWYLSGAGFFTDAYDLFIIGAVLTVLTNYVVPGFEELHGPQANLWTGLLASAALWATIAGQILFGVLGDRLGRKYLYGVEAAILTVGAILSALAPNLLWLIAFRTLLGFGIGGDYPISATIMSEYSNVKDRGKLVALVFANQGFGILASIGVALASVALLPPDIAWRVMLGVGALPAMSVIYLRRKIPETPRYSLLVKGDVEEARRAARLLGADITAPVRAEQLGFDKFIANYWKFLIGTTVPWFLMDIALYGTGVFSGAVVTSILGSPTDVLHTIIYQGLPFLVGFPGYFAAAWALDKLGRKPIQNMGFIAMALIYFVVSFIVTQVGGNTVLLAPASIAMALYSLSFFFINFGPNTTTFVLPAELYPTRYRTTGHGISAAAGKLGAAISTFVFPTLIHSWGVSHLFQLLALVSLAGVPLTSFFLVEPKAVSLEVVSGEHKYLRLSEEAVGLRH</sequence>
<feature type="transmembrane region" description="Helical" evidence="5">
    <location>
        <begin position="159"/>
        <end position="183"/>
    </location>
</feature>
<dbReference type="Proteomes" id="UP000002654">
    <property type="component" value="Chromosome"/>
</dbReference>
<comment type="subcellular location">
    <subcellularLocation>
        <location evidence="1">Membrane</location>
        <topology evidence="1">Multi-pass membrane protein</topology>
    </subcellularLocation>
</comment>
<dbReference type="InterPro" id="IPR020846">
    <property type="entry name" value="MFS_dom"/>
</dbReference>
<evidence type="ECO:0000256" key="4">
    <source>
        <dbReference type="ARBA" id="ARBA00023136"/>
    </source>
</evidence>
<feature type="transmembrane region" description="Helical" evidence="5">
    <location>
        <begin position="189"/>
        <end position="208"/>
    </location>
</feature>
<evidence type="ECO:0000256" key="5">
    <source>
        <dbReference type="SAM" id="Phobius"/>
    </source>
</evidence>